<organism evidence="2 3">
    <name type="scientific">Corynebacterium occultum</name>
    <dbReference type="NCBI Taxonomy" id="2675219"/>
    <lineage>
        <taxon>Bacteria</taxon>
        <taxon>Bacillati</taxon>
        <taxon>Actinomycetota</taxon>
        <taxon>Actinomycetes</taxon>
        <taxon>Mycobacteriales</taxon>
        <taxon>Corynebacteriaceae</taxon>
        <taxon>Corynebacterium</taxon>
    </lineage>
</organism>
<accession>A0A6B8VV82</accession>
<sequence length="102" mass="11106">MRGLYLGLAAVFCVAALATNFFDIPRFIAIAAIVIAGIFLVLGLRATAENREPAPIELDAKKKATIRAMLERGDEGAAIRQVQLWFRDTTSEEARRAVQGMG</sequence>
<evidence type="ECO:0000256" key="1">
    <source>
        <dbReference type="SAM" id="Phobius"/>
    </source>
</evidence>
<keyword evidence="1" id="KW-1133">Transmembrane helix</keyword>
<keyword evidence="3" id="KW-1185">Reference proteome</keyword>
<name>A0A6B8VV82_9CORY</name>
<keyword evidence="1" id="KW-0812">Transmembrane</keyword>
<dbReference type="RefSeq" id="WP_156231465.1">
    <property type="nucleotide sequence ID" value="NZ_CP046455.1"/>
</dbReference>
<dbReference type="AlphaFoldDB" id="A0A6B8VV82"/>
<evidence type="ECO:0000313" key="2">
    <source>
        <dbReference type="EMBL" id="QGU08043.1"/>
    </source>
</evidence>
<protein>
    <submittedName>
        <fullName evidence="2">Uncharacterized protein</fullName>
    </submittedName>
</protein>
<dbReference type="KEGG" id="cok:COCCU_10620"/>
<keyword evidence="1" id="KW-0472">Membrane</keyword>
<proteinExistence type="predicted"/>
<dbReference type="Proteomes" id="UP000424462">
    <property type="component" value="Chromosome"/>
</dbReference>
<gene>
    <name evidence="2" type="ORF">COCCU_10620</name>
</gene>
<evidence type="ECO:0000313" key="3">
    <source>
        <dbReference type="Proteomes" id="UP000424462"/>
    </source>
</evidence>
<feature type="transmembrane region" description="Helical" evidence="1">
    <location>
        <begin position="28"/>
        <end position="48"/>
    </location>
</feature>
<reference evidence="2 3" key="1">
    <citation type="submission" date="2019-11" db="EMBL/GenBank/DDBJ databases">
        <title>Complete genome sequence of Corynebacterium kalinowskii 1959, a novel Corynebacterium species isolated from soil of a small paddock in Vilsendorf, Germany.</title>
        <authorList>
            <person name="Schaffert L."/>
            <person name="Ruwe M."/>
            <person name="Milse J."/>
            <person name="Hanuschka K."/>
            <person name="Ortseifen V."/>
            <person name="Droste J."/>
            <person name="Brandt D."/>
            <person name="Schlueter L."/>
            <person name="Kutter Y."/>
            <person name="Vinke S."/>
            <person name="Viehoefer P."/>
            <person name="Jacob L."/>
            <person name="Luebke N.-C."/>
            <person name="Schulte-Berndt E."/>
            <person name="Hain C."/>
            <person name="Linder M."/>
            <person name="Schmidt P."/>
            <person name="Wollenschlaeger L."/>
            <person name="Luttermann T."/>
            <person name="Thieme E."/>
            <person name="Hassa J."/>
            <person name="Haak M."/>
            <person name="Wittchen M."/>
            <person name="Mentz A."/>
            <person name="Persicke M."/>
            <person name="Busche T."/>
            <person name="Ruckert C."/>
        </authorList>
    </citation>
    <scope>NUCLEOTIDE SEQUENCE [LARGE SCALE GENOMIC DNA]</scope>
    <source>
        <strain evidence="2 3">2039</strain>
    </source>
</reference>
<dbReference type="EMBL" id="CP046455">
    <property type="protein sequence ID" value="QGU08043.1"/>
    <property type="molecule type" value="Genomic_DNA"/>
</dbReference>